<name>A0ABQ2DAV3_9DEIO</name>
<proteinExistence type="predicted"/>
<evidence type="ECO:0000313" key="2">
    <source>
        <dbReference type="Proteomes" id="UP000632222"/>
    </source>
</evidence>
<accession>A0ABQ2DAV3</accession>
<dbReference type="RefSeq" id="WP_189006523.1">
    <property type="nucleotide sequence ID" value="NZ_BMOD01000023.1"/>
</dbReference>
<dbReference type="EMBL" id="BMOD01000023">
    <property type="protein sequence ID" value="GGJ51777.1"/>
    <property type="molecule type" value="Genomic_DNA"/>
</dbReference>
<gene>
    <name evidence="1" type="ORF">GCM10008938_42270</name>
</gene>
<reference evidence="2" key="1">
    <citation type="journal article" date="2019" name="Int. J. Syst. Evol. Microbiol.">
        <title>The Global Catalogue of Microorganisms (GCM) 10K type strain sequencing project: providing services to taxonomists for standard genome sequencing and annotation.</title>
        <authorList>
            <consortium name="The Broad Institute Genomics Platform"/>
            <consortium name="The Broad Institute Genome Sequencing Center for Infectious Disease"/>
            <person name="Wu L."/>
            <person name="Ma J."/>
        </authorList>
    </citation>
    <scope>NUCLEOTIDE SEQUENCE [LARGE SCALE GENOMIC DNA]</scope>
    <source>
        <strain evidence="2">JCM 14370</strain>
    </source>
</reference>
<sequence>MQLYYIIENNLMTIIQAPSALSALEHYAITHGWRLPLDVMRFVSQGYWEVFGGEIRVYDHNPQEVLIPPL</sequence>
<protein>
    <submittedName>
        <fullName evidence="1">Uncharacterized protein</fullName>
    </submittedName>
</protein>
<dbReference type="Proteomes" id="UP000632222">
    <property type="component" value="Unassembled WGS sequence"/>
</dbReference>
<evidence type="ECO:0000313" key="1">
    <source>
        <dbReference type="EMBL" id="GGJ51777.1"/>
    </source>
</evidence>
<keyword evidence="2" id="KW-1185">Reference proteome</keyword>
<comment type="caution">
    <text evidence="1">The sequence shown here is derived from an EMBL/GenBank/DDBJ whole genome shotgun (WGS) entry which is preliminary data.</text>
</comment>
<organism evidence="1 2">
    <name type="scientific">Deinococcus roseus</name>
    <dbReference type="NCBI Taxonomy" id="392414"/>
    <lineage>
        <taxon>Bacteria</taxon>
        <taxon>Thermotogati</taxon>
        <taxon>Deinococcota</taxon>
        <taxon>Deinococci</taxon>
        <taxon>Deinococcales</taxon>
        <taxon>Deinococcaceae</taxon>
        <taxon>Deinococcus</taxon>
    </lineage>
</organism>